<keyword evidence="2" id="KW-1185">Reference proteome</keyword>
<evidence type="ECO:0000313" key="1">
    <source>
        <dbReference type="EMBL" id="SZX74395.1"/>
    </source>
</evidence>
<dbReference type="EMBL" id="FNXT01001214">
    <property type="protein sequence ID" value="SZX74395.1"/>
    <property type="molecule type" value="Genomic_DNA"/>
</dbReference>
<protein>
    <submittedName>
        <fullName evidence="1">Uncharacterized protein</fullName>
    </submittedName>
</protein>
<dbReference type="Proteomes" id="UP000256970">
    <property type="component" value="Unassembled WGS sequence"/>
</dbReference>
<organism evidence="1 2">
    <name type="scientific">Tetradesmus obliquus</name>
    <name type="common">Green alga</name>
    <name type="synonym">Acutodesmus obliquus</name>
    <dbReference type="NCBI Taxonomy" id="3088"/>
    <lineage>
        <taxon>Eukaryota</taxon>
        <taxon>Viridiplantae</taxon>
        <taxon>Chlorophyta</taxon>
        <taxon>core chlorophytes</taxon>
        <taxon>Chlorophyceae</taxon>
        <taxon>CS clade</taxon>
        <taxon>Sphaeropleales</taxon>
        <taxon>Scenedesmaceae</taxon>
        <taxon>Tetradesmus</taxon>
    </lineage>
</organism>
<accession>A0A383W9T3</accession>
<name>A0A383W9T3_TETOB</name>
<gene>
    <name evidence="1" type="ORF">BQ4739_LOCUS14669</name>
</gene>
<sequence>MRAAKQAEDAASKLRNLVHRPQVVQLLQRPLPAAPTAEQQAVLASCSSTLQQLKLALTDSYNSRSGTESVVQVLRRTLRHQPVHSAGVLLAWLQQQPQQLAASLKSSRGLDPGTLEAVWTVGMLMVAGLADLLLECYVTQRTSRASRGSC</sequence>
<dbReference type="AlphaFoldDB" id="A0A383W9T3"/>
<evidence type="ECO:0000313" key="2">
    <source>
        <dbReference type="Proteomes" id="UP000256970"/>
    </source>
</evidence>
<reference evidence="1 2" key="1">
    <citation type="submission" date="2016-10" db="EMBL/GenBank/DDBJ databases">
        <authorList>
            <person name="Cai Z."/>
        </authorList>
    </citation>
    <scope>NUCLEOTIDE SEQUENCE [LARGE SCALE GENOMIC DNA]</scope>
</reference>
<proteinExistence type="predicted"/>